<evidence type="ECO:0000313" key="2">
    <source>
        <dbReference type="EMBL" id="SMH64580.1"/>
    </source>
</evidence>
<keyword evidence="3" id="KW-1185">Reference proteome</keyword>
<protein>
    <recommendedName>
        <fullName evidence="4">AP2 domain-containing protein</fullName>
    </recommendedName>
</protein>
<reference evidence="1" key="2">
    <citation type="submission" date="2014-07" db="EMBL/GenBank/DDBJ databases">
        <title>Initial genome analysis of the psychrotolerant acidophile Acidithiobacillus ferrivorans CF27: insights into iron and sulfur oxidation pathways and into biofilm formation.</title>
        <authorList>
            <person name="Talla E."/>
            <person name="Hedrich S."/>
            <person name="Mangenot S."/>
            <person name="Ji B."/>
            <person name="Johnson D.B."/>
            <person name="Barbe V."/>
            <person name="Bonnefoy V."/>
        </authorList>
    </citation>
    <scope>NUCLEOTIDE SEQUENCE [LARGE SCALE GENOMIC DNA]</scope>
    <source>
        <strain evidence="1">CF27</strain>
    </source>
</reference>
<dbReference type="Gene3D" id="1.20.5.2050">
    <property type="match status" value="1"/>
</dbReference>
<proteinExistence type="predicted"/>
<dbReference type="EMBL" id="CCCS020000035">
    <property type="protein sequence ID" value="CDQ10549.1"/>
    <property type="molecule type" value="Genomic_DNA"/>
</dbReference>
<gene>
    <name evidence="2" type="ORF">AFERRI_10613</name>
    <name evidence="1" type="ORF">AFERRI_400330</name>
</gene>
<evidence type="ECO:0000313" key="3">
    <source>
        <dbReference type="Proteomes" id="UP000193925"/>
    </source>
</evidence>
<organism evidence="1">
    <name type="scientific">Acidithiobacillus ferrivorans</name>
    <dbReference type="NCBI Taxonomy" id="160808"/>
    <lineage>
        <taxon>Bacteria</taxon>
        <taxon>Pseudomonadati</taxon>
        <taxon>Pseudomonadota</taxon>
        <taxon>Acidithiobacillia</taxon>
        <taxon>Acidithiobacillales</taxon>
        <taxon>Acidithiobacillaceae</taxon>
        <taxon>Acidithiobacillus</taxon>
    </lineage>
</organism>
<dbReference type="AlphaFoldDB" id="A0A060UVI3"/>
<dbReference type="EMBL" id="LT841305">
    <property type="protein sequence ID" value="SMH64580.1"/>
    <property type="molecule type" value="Genomic_DNA"/>
</dbReference>
<evidence type="ECO:0000313" key="1">
    <source>
        <dbReference type="EMBL" id="CDQ10549.1"/>
    </source>
</evidence>
<reference evidence="1" key="1">
    <citation type="submission" date="2014-03" db="EMBL/GenBank/DDBJ databases">
        <authorList>
            <person name="Genoscope - CEA"/>
        </authorList>
    </citation>
    <scope>NUCLEOTIDE SEQUENCE [LARGE SCALE GENOMIC DNA]</scope>
    <source>
        <strain evidence="1">CF27</strain>
    </source>
</reference>
<sequence>MSHPTPCRGATIDADYAITRCANASATGWWVRLFRPGERKPAASKLFSDSVNGGYDAARVAARAWRDAQMAVLGILQRIRDGNGHFVACKRNASGKIGVRLCHDYNPDGSICRIYWEAKFMVDGKQRGRGYSVRKYGYEGAWRLATAERKRHDGRPVPSTAPDRPAWLEKFAAERGLTL</sequence>
<name>A0A060UVI3_9PROT</name>
<dbReference type="Proteomes" id="UP000193925">
    <property type="component" value="Chromosome AFERRI"/>
</dbReference>
<reference evidence="2 3" key="3">
    <citation type="submission" date="2017-03" db="EMBL/GenBank/DDBJ databases">
        <authorList>
            <person name="Regsiter A."/>
            <person name="William W."/>
        </authorList>
    </citation>
    <scope>NUCLEOTIDE SEQUENCE [LARGE SCALE GENOMIC DNA]</scope>
    <source>
        <strain evidence="2">PRJEB5721</strain>
    </source>
</reference>
<accession>A0A060UVI3</accession>
<evidence type="ECO:0008006" key="4">
    <source>
        <dbReference type="Google" id="ProtNLM"/>
    </source>
</evidence>